<sequence>MRRHRSLSFRLFVYLFLVQLVLSAMLPIFTIIAATSGLSPSTNQSLNGWGEGQAQEIVVNALRRDVDNRLRFERGVTLRDYLRDSPSFLYAGWDASSGEVAEGSSQILLEAIRSKWDGDVTAIRFHLSGRFDPDLVGILRPVQTRVGKVVMVVYGYTFHLSDLVYLVSMMFSPFALATFSPFVLPAALTAFFLVRQGLAPLRAAAAKAANIDAKSLSSIPDEDVPEEVIPFVTAVNDALARVHHSVAAQRRFLANAAHELRTPITVLCSRIDNPDEATFLQELRRDARRIRTVVEQLLSAAQMSQGKTAAFELADLRELALTTILDYMPLAVANGRNLELDRPDEPVMVKCDRYALERVIVNLVENACRAEPEDGTVQVIVSRDATIEVVDHGVGIAPEDRERIFEPFWRKSNCAPGTGLGLAISKEIVESHGGRISIRETCGSGATFEVSLPRAC</sequence>
<keyword evidence="15" id="KW-1185">Reference proteome</keyword>
<dbReference type="SMART" id="SM00388">
    <property type="entry name" value="HisKA"/>
    <property type="match status" value="1"/>
</dbReference>
<dbReference type="InterPro" id="IPR003594">
    <property type="entry name" value="HATPase_dom"/>
</dbReference>
<keyword evidence="9" id="KW-0902">Two-component regulatory system</keyword>
<evidence type="ECO:0000256" key="8">
    <source>
        <dbReference type="ARBA" id="ARBA00022989"/>
    </source>
</evidence>
<name>A0A6B8KGP9_9HYPH</name>
<evidence type="ECO:0000256" key="2">
    <source>
        <dbReference type="ARBA" id="ARBA00004141"/>
    </source>
</evidence>
<keyword evidence="10 11" id="KW-0472">Membrane</keyword>
<dbReference type="Gene3D" id="1.10.287.130">
    <property type="match status" value="1"/>
</dbReference>
<dbReference type="RefSeq" id="WP_136497693.1">
    <property type="nucleotide sequence ID" value="NZ_CP046052.1"/>
</dbReference>
<feature type="transmembrane region" description="Helical" evidence="11">
    <location>
        <begin position="12"/>
        <end position="34"/>
    </location>
</feature>
<evidence type="ECO:0000256" key="5">
    <source>
        <dbReference type="ARBA" id="ARBA00022679"/>
    </source>
</evidence>
<protein>
    <recommendedName>
        <fullName evidence="3">histidine kinase</fullName>
        <ecNumber evidence="3">2.7.13.3</ecNumber>
    </recommendedName>
</protein>
<dbReference type="InterPro" id="IPR004358">
    <property type="entry name" value="Sig_transdc_His_kin-like_C"/>
</dbReference>
<dbReference type="OrthoDB" id="9809329at2"/>
<dbReference type="Gene3D" id="3.30.565.10">
    <property type="entry name" value="Histidine kinase-like ATPase, C-terminal domain"/>
    <property type="match status" value="1"/>
</dbReference>
<dbReference type="AlphaFoldDB" id="A0A6B8KGP9"/>
<evidence type="ECO:0000256" key="6">
    <source>
        <dbReference type="ARBA" id="ARBA00022692"/>
    </source>
</evidence>
<dbReference type="Proteomes" id="UP000309061">
    <property type="component" value="Chromosome"/>
</dbReference>
<evidence type="ECO:0000256" key="9">
    <source>
        <dbReference type="ARBA" id="ARBA00023012"/>
    </source>
</evidence>
<dbReference type="GO" id="GO:0000155">
    <property type="term" value="F:phosphorelay sensor kinase activity"/>
    <property type="evidence" value="ECO:0007669"/>
    <property type="project" value="InterPro"/>
</dbReference>
<dbReference type="InterPro" id="IPR003661">
    <property type="entry name" value="HisK_dim/P_dom"/>
</dbReference>
<dbReference type="InterPro" id="IPR036097">
    <property type="entry name" value="HisK_dim/P_sf"/>
</dbReference>
<evidence type="ECO:0000256" key="3">
    <source>
        <dbReference type="ARBA" id="ARBA00012438"/>
    </source>
</evidence>
<dbReference type="InterPro" id="IPR003660">
    <property type="entry name" value="HAMP_dom"/>
</dbReference>
<dbReference type="EC" id="2.7.13.3" evidence="3"/>
<dbReference type="SUPFAM" id="SSF47384">
    <property type="entry name" value="Homodimeric domain of signal transducing histidine kinase"/>
    <property type="match status" value="1"/>
</dbReference>
<keyword evidence="6 11" id="KW-0812">Transmembrane</keyword>
<evidence type="ECO:0000256" key="10">
    <source>
        <dbReference type="ARBA" id="ARBA00023136"/>
    </source>
</evidence>
<dbReference type="InterPro" id="IPR036890">
    <property type="entry name" value="HATPase_C_sf"/>
</dbReference>
<dbReference type="CDD" id="cd00075">
    <property type="entry name" value="HATPase"/>
    <property type="match status" value="1"/>
</dbReference>
<evidence type="ECO:0000259" key="12">
    <source>
        <dbReference type="PROSITE" id="PS50109"/>
    </source>
</evidence>
<comment type="subcellular location">
    <subcellularLocation>
        <location evidence="2">Membrane</location>
        <topology evidence="2">Multi-pass membrane protein</topology>
    </subcellularLocation>
</comment>
<evidence type="ECO:0000256" key="4">
    <source>
        <dbReference type="ARBA" id="ARBA00022553"/>
    </source>
</evidence>
<dbReference type="PROSITE" id="PS50885">
    <property type="entry name" value="HAMP"/>
    <property type="match status" value="1"/>
</dbReference>
<reference evidence="14 15" key="1">
    <citation type="submission" date="2019-11" db="EMBL/GenBank/DDBJ databases">
        <title>The genome sequence of Methylocystis heyeri.</title>
        <authorList>
            <person name="Oshkin I.Y."/>
            <person name="Miroshnikov K."/>
            <person name="Dedysh S.N."/>
        </authorList>
    </citation>
    <scope>NUCLEOTIDE SEQUENCE [LARGE SCALE GENOMIC DNA]</scope>
    <source>
        <strain evidence="14 15">H2</strain>
    </source>
</reference>
<evidence type="ECO:0000259" key="13">
    <source>
        <dbReference type="PROSITE" id="PS50885"/>
    </source>
</evidence>
<evidence type="ECO:0000256" key="11">
    <source>
        <dbReference type="SAM" id="Phobius"/>
    </source>
</evidence>
<proteinExistence type="predicted"/>
<evidence type="ECO:0000256" key="1">
    <source>
        <dbReference type="ARBA" id="ARBA00000085"/>
    </source>
</evidence>
<dbReference type="SUPFAM" id="SSF55874">
    <property type="entry name" value="ATPase domain of HSP90 chaperone/DNA topoisomerase II/histidine kinase"/>
    <property type="match status" value="1"/>
</dbReference>
<keyword evidence="7 14" id="KW-0418">Kinase</keyword>
<dbReference type="Pfam" id="PF00512">
    <property type="entry name" value="HisKA"/>
    <property type="match status" value="1"/>
</dbReference>
<evidence type="ECO:0000313" key="14">
    <source>
        <dbReference type="EMBL" id="QGM46802.1"/>
    </source>
</evidence>
<dbReference type="InterPro" id="IPR005467">
    <property type="entry name" value="His_kinase_dom"/>
</dbReference>
<dbReference type="GO" id="GO:0005886">
    <property type="term" value="C:plasma membrane"/>
    <property type="evidence" value="ECO:0007669"/>
    <property type="project" value="TreeGrafter"/>
</dbReference>
<evidence type="ECO:0000313" key="15">
    <source>
        <dbReference type="Proteomes" id="UP000309061"/>
    </source>
</evidence>
<dbReference type="PANTHER" id="PTHR45436">
    <property type="entry name" value="SENSOR HISTIDINE KINASE YKOH"/>
    <property type="match status" value="1"/>
</dbReference>
<feature type="domain" description="HAMP" evidence="13">
    <location>
        <begin position="195"/>
        <end position="247"/>
    </location>
</feature>
<dbReference type="KEGG" id="mhey:H2LOC_014470"/>
<dbReference type="Pfam" id="PF02518">
    <property type="entry name" value="HATPase_c"/>
    <property type="match status" value="1"/>
</dbReference>
<comment type="catalytic activity">
    <reaction evidence="1">
        <text>ATP + protein L-histidine = ADP + protein N-phospho-L-histidine.</text>
        <dbReference type="EC" id="2.7.13.3"/>
    </reaction>
</comment>
<dbReference type="SMART" id="SM00387">
    <property type="entry name" value="HATPase_c"/>
    <property type="match status" value="1"/>
</dbReference>
<evidence type="ECO:0000256" key="7">
    <source>
        <dbReference type="ARBA" id="ARBA00022777"/>
    </source>
</evidence>
<keyword evidence="5" id="KW-0808">Transferase</keyword>
<feature type="transmembrane region" description="Helical" evidence="11">
    <location>
        <begin position="163"/>
        <end position="194"/>
    </location>
</feature>
<dbReference type="PROSITE" id="PS50109">
    <property type="entry name" value="HIS_KIN"/>
    <property type="match status" value="1"/>
</dbReference>
<keyword evidence="4" id="KW-0597">Phosphoprotein</keyword>
<feature type="domain" description="Histidine kinase" evidence="12">
    <location>
        <begin position="255"/>
        <end position="456"/>
    </location>
</feature>
<dbReference type="EMBL" id="CP046052">
    <property type="protein sequence ID" value="QGM46802.1"/>
    <property type="molecule type" value="Genomic_DNA"/>
</dbReference>
<keyword evidence="8 11" id="KW-1133">Transmembrane helix</keyword>
<dbReference type="PRINTS" id="PR00344">
    <property type="entry name" value="BCTRLSENSOR"/>
</dbReference>
<organism evidence="14 15">
    <name type="scientific">Methylocystis heyeri</name>
    <dbReference type="NCBI Taxonomy" id="391905"/>
    <lineage>
        <taxon>Bacteria</taxon>
        <taxon>Pseudomonadati</taxon>
        <taxon>Pseudomonadota</taxon>
        <taxon>Alphaproteobacteria</taxon>
        <taxon>Hyphomicrobiales</taxon>
        <taxon>Methylocystaceae</taxon>
        <taxon>Methylocystis</taxon>
    </lineage>
</organism>
<dbReference type="CDD" id="cd00082">
    <property type="entry name" value="HisKA"/>
    <property type="match status" value="1"/>
</dbReference>
<dbReference type="PANTHER" id="PTHR45436:SF15">
    <property type="entry name" value="SENSOR HISTIDINE KINASE CUSS"/>
    <property type="match status" value="1"/>
</dbReference>
<dbReference type="InterPro" id="IPR050428">
    <property type="entry name" value="TCS_sensor_his_kinase"/>
</dbReference>
<gene>
    <name evidence="14" type="ORF">H2LOC_014470</name>
</gene>
<accession>A0A6B8KGP9</accession>